<protein>
    <recommendedName>
        <fullName evidence="3 11">Pectinesterase</fullName>
        <ecNumber evidence="3 11">3.1.1.11</ecNumber>
    </recommendedName>
</protein>
<keyword evidence="5" id="KW-0964">Secreted</keyword>
<reference evidence="13" key="1">
    <citation type="submission" date="2020-07" db="EMBL/GenBank/DDBJ databases">
        <title>Ethylene signaling mediates host invasion by parasitic plants.</title>
        <authorList>
            <person name="Yoshida S."/>
        </authorList>
    </citation>
    <scope>NUCLEOTIDE SEQUENCE</scope>
    <source>
        <strain evidence="13">Okayama</strain>
    </source>
</reference>
<evidence type="ECO:0000313" key="13">
    <source>
        <dbReference type="EMBL" id="GFP81357.1"/>
    </source>
</evidence>
<dbReference type="GO" id="GO:0045490">
    <property type="term" value="P:pectin catabolic process"/>
    <property type="evidence" value="ECO:0007669"/>
    <property type="project" value="UniProtKB-UniRule"/>
</dbReference>
<dbReference type="GO" id="GO:0030599">
    <property type="term" value="F:pectinesterase activity"/>
    <property type="evidence" value="ECO:0007669"/>
    <property type="project" value="UniProtKB-UniRule"/>
</dbReference>
<evidence type="ECO:0000256" key="6">
    <source>
        <dbReference type="ARBA" id="ARBA00022801"/>
    </source>
</evidence>
<dbReference type="InterPro" id="IPR012334">
    <property type="entry name" value="Pectin_lyas_fold"/>
</dbReference>
<dbReference type="UniPathway" id="UPA00545">
    <property type="reaction ID" value="UER00823"/>
</dbReference>
<gene>
    <name evidence="13" type="ORF">PHJA_000279000</name>
</gene>
<evidence type="ECO:0000256" key="7">
    <source>
        <dbReference type="ARBA" id="ARBA00023085"/>
    </source>
</evidence>
<keyword evidence="8" id="KW-0961">Cell wall biogenesis/degradation</keyword>
<dbReference type="Pfam" id="PF01095">
    <property type="entry name" value="Pectinesterase"/>
    <property type="match status" value="1"/>
</dbReference>
<dbReference type="InterPro" id="IPR033131">
    <property type="entry name" value="Pectinesterase_Asp_AS"/>
</dbReference>
<evidence type="ECO:0000313" key="14">
    <source>
        <dbReference type="Proteomes" id="UP000653305"/>
    </source>
</evidence>
<evidence type="ECO:0000256" key="11">
    <source>
        <dbReference type="RuleBase" id="RU000589"/>
    </source>
</evidence>
<evidence type="ECO:0000256" key="2">
    <source>
        <dbReference type="ARBA" id="ARBA00005184"/>
    </source>
</evidence>
<comment type="caution">
    <text evidence="13">The sequence shown here is derived from an EMBL/GenBank/DDBJ whole genome shotgun (WGS) entry which is preliminary data.</text>
</comment>
<comment type="subcellular location">
    <subcellularLocation>
        <location evidence="1">Secreted</location>
        <location evidence="1">Cell wall</location>
    </subcellularLocation>
</comment>
<feature type="domain" description="Pectinesterase catalytic" evidence="12">
    <location>
        <begin position="18"/>
        <end position="315"/>
    </location>
</feature>
<keyword evidence="4" id="KW-0134">Cell wall</keyword>
<organism evidence="13 14">
    <name type="scientific">Phtheirospermum japonicum</name>
    <dbReference type="NCBI Taxonomy" id="374723"/>
    <lineage>
        <taxon>Eukaryota</taxon>
        <taxon>Viridiplantae</taxon>
        <taxon>Streptophyta</taxon>
        <taxon>Embryophyta</taxon>
        <taxon>Tracheophyta</taxon>
        <taxon>Spermatophyta</taxon>
        <taxon>Magnoliopsida</taxon>
        <taxon>eudicotyledons</taxon>
        <taxon>Gunneridae</taxon>
        <taxon>Pentapetalae</taxon>
        <taxon>asterids</taxon>
        <taxon>lamiids</taxon>
        <taxon>Lamiales</taxon>
        <taxon>Orobanchaceae</taxon>
        <taxon>Orobanchaceae incertae sedis</taxon>
        <taxon>Phtheirospermum</taxon>
    </lineage>
</organism>
<dbReference type="InterPro" id="IPR011050">
    <property type="entry name" value="Pectin_lyase_fold/virulence"/>
</dbReference>
<proteinExistence type="predicted"/>
<accession>A0A830B2K4</accession>
<dbReference type="EC" id="3.1.1.11" evidence="3 11"/>
<comment type="catalytic activity">
    <reaction evidence="9 11">
        <text>[(1-&gt;4)-alpha-D-galacturonosyl methyl ester](n) + n H2O = [(1-&gt;4)-alpha-D-galacturonosyl](n) + n methanol + n H(+)</text>
        <dbReference type="Rhea" id="RHEA:22380"/>
        <dbReference type="Rhea" id="RHEA-COMP:14570"/>
        <dbReference type="Rhea" id="RHEA-COMP:14573"/>
        <dbReference type="ChEBI" id="CHEBI:15377"/>
        <dbReference type="ChEBI" id="CHEBI:15378"/>
        <dbReference type="ChEBI" id="CHEBI:17790"/>
        <dbReference type="ChEBI" id="CHEBI:140522"/>
        <dbReference type="ChEBI" id="CHEBI:140523"/>
        <dbReference type="EC" id="3.1.1.11"/>
    </reaction>
</comment>
<evidence type="ECO:0000256" key="1">
    <source>
        <dbReference type="ARBA" id="ARBA00004191"/>
    </source>
</evidence>
<comment type="pathway">
    <text evidence="2 11">Glycan metabolism; pectin degradation; 2-dehydro-3-deoxy-D-gluconate from pectin: step 1/5.</text>
</comment>
<name>A0A830B2K4_9LAMI</name>
<dbReference type="PROSITE" id="PS00503">
    <property type="entry name" value="PECTINESTERASE_2"/>
    <property type="match status" value="1"/>
</dbReference>
<dbReference type="Gene3D" id="2.160.20.10">
    <property type="entry name" value="Single-stranded right-handed beta-helix, Pectin lyase-like"/>
    <property type="match status" value="1"/>
</dbReference>
<keyword evidence="6 11" id="KW-0378">Hydrolase</keyword>
<evidence type="ECO:0000256" key="4">
    <source>
        <dbReference type="ARBA" id="ARBA00022512"/>
    </source>
</evidence>
<evidence type="ECO:0000256" key="10">
    <source>
        <dbReference type="PROSITE-ProRule" id="PRU10040"/>
    </source>
</evidence>
<keyword evidence="14" id="KW-1185">Reference proteome</keyword>
<dbReference type="FunFam" id="2.160.20.10:FF:000001">
    <property type="entry name" value="Pectinesterase"/>
    <property type="match status" value="1"/>
</dbReference>
<evidence type="ECO:0000256" key="5">
    <source>
        <dbReference type="ARBA" id="ARBA00022525"/>
    </source>
</evidence>
<dbReference type="GO" id="GO:0042545">
    <property type="term" value="P:cell wall modification"/>
    <property type="evidence" value="ECO:0007669"/>
    <property type="project" value="UniProtKB-UniRule"/>
</dbReference>
<dbReference type="OrthoDB" id="878921at2759"/>
<evidence type="ECO:0000256" key="3">
    <source>
        <dbReference type="ARBA" id="ARBA00013229"/>
    </source>
</evidence>
<dbReference type="PANTHER" id="PTHR31707">
    <property type="entry name" value="PECTINESTERASE"/>
    <property type="match status" value="1"/>
</dbReference>
<feature type="active site" evidence="10">
    <location>
        <position position="167"/>
    </location>
</feature>
<sequence>MSSEDEKLVQSSADITANLVVAQDGTGNYSTISDAIKVVPNNSESRFIIYVKKGVYFENVKIGLDQWNVMMFGDGMNDTIVSGNLSNADGLGTTSTATFAVLGQGFIARDMGFANTAGPIKHQAVALLSASDQSVFYRCRMDGYQDTLYVKSNRQLYRECHILGTIDFIFGNAATVIQNCTILAKRPLQGQSNAITAHSGTDPNCPTGIAIQICDIVPAEDLTGVRTYLGRLWKNYSTTVFMQNNMGISISPEGWVSMAKAVGAPPPPDTIFLAEYDNRGPGANVADRVKWNGVRTNLSRAEADKYTVHSLISGDEWLPATKVSFLSGLL</sequence>
<dbReference type="InterPro" id="IPR000070">
    <property type="entry name" value="Pectinesterase_cat"/>
</dbReference>
<evidence type="ECO:0000256" key="9">
    <source>
        <dbReference type="ARBA" id="ARBA00047928"/>
    </source>
</evidence>
<evidence type="ECO:0000256" key="8">
    <source>
        <dbReference type="ARBA" id="ARBA00023316"/>
    </source>
</evidence>
<dbReference type="SUPFAM" id="SSF51126">
    <property type="entry name" value="Pectin lyase-like"/>
    <property type="match status" value="1"/>
</dbReference>
<evidence type="ECO:0000259" key="12">
    <source>
        <dbReference type="Pfam" id="PF01095"/>
    </source>
</evidence>
<dbReference type="AlphaFoldDB" id="A0A830B2K4"/>
<dbReference type="Proteomes" id="UP000653305">
    <property type="component" value="Unassembled WGS sequence"/>
</dbReference>
<keyword evidence="7 11" id="KW-0063">Aspartyl esterase</keyword>
<dbReference type="EMBL" id="BMAC01000029">
    <property type="protein sequence ID" value="GFP81357.1"/>
    <property type="molecule type" value="Genomic_DNA"/>
</dbReference>